<dbReference type="Proteomes" id="UP001529201">
    <property type="component" value="Unassembled WGS sequence"/>
</dbReference>
<keyword evidence="5" id="KW-1185">Reference proteome</keyword>
<gene>
    <name evidence="3" type="ORF">FGL85_08260</name>
    <name evidence="2" type="ORF">P1N92_05715</name>
</gene>
<dbReference type="EMBL" id="JARGDN010000004">
    <property type="protein sequence ID" value="MDG9733613.1"/>
    <property type="molecule type" value="Genomic_DNA"/>
</dbReference>
<protein>
    <submittedName>
        <fullName evidence="3">Uncharacterized protein</fullName>
    </submittedName>
</protein>
<organism evidence="3 4">
    <name type="scientific">Leuconostoc pseudomesenteroides</name>
    <dbReference type="NCBI Taxonomy" id="33968"/>
    <lineage>
        <taxon>Bacteria</taxon>
        <taxon>Bacillati</taxon>
        <taxon>Bacillota</taxon>
        <taxon>Bacilli</taxon>
        <taxon>Lactobacillales</taxon>
        <taxon>Lactobacillaceae</taxon>
        <taxon>Leuconostoc</taxon>
    </lineage>
</organism>
<feature type="transmembrane region" description="Helical" evidence="1">
    <location>
        <begin position="60"/>
        <end position="84"/>
    </location>
</feature>
<keyword evidence="1" id="KW-0472">Membrane</keyword>
<feature type="transmembrane region" description="Helical" evidence="1">
    <location>
        <begin position="31"/>
        <end position="53"/>
    </location>
</feature>
<evidence type="ECO:0000256" key="1">
    <source>
        <dbReference type="SAM" id="Phobius"/>
    </source>
</evidence>
<dbReference type="AlphaFoldDB" id="A0A5B8T5T6"/>
<name>A0A5B8T5T6_LEUPS</name>
<dbReference type="RefSeq" id="WP_010295768.1">
    <property type="nucleotide sequence ID" value="NZ_CP042383.1"/>
</dbReference>
<sequence length="138" mass="15319">MMVLMIVATLSVLIAKLLFHITVGPHFFKNLISYGVSSFAPSVLVLGMVLLAVNIVRSSGAAIALGVAFTLGINIVTAASQFLVSKAELLKWYPFNILLGTTQFSYDVTSQTNNDIDQCHYWFNRISHLVLWHSIRYI</sequence>
<keyword evidence="1" id="KW-0812">Transmembrane</keyword>
<accession>A0A5B8T5T6</accession>
<reference evidence="3 4" key="1">
    <citation type="submission" date="2019-06" db="EMBL/GenBank/DDBJ databases">
        <title>Genome analyses of bacteria isolated from kimchi.</title>
        <authorList>
            <person name="Lee S."/>
            <person name="Ahn S."/>
            <person name="Roh S."/>
        </authorList>
    </citation>
    <scope>NUCLEOTIDE SEQUENCE [LARGE SCALE GENOMIC DNA]</scope>
    <source>
        <strain evidence="3 4">CBA3630</strain>
    </source>
</reference>
<dbReference type="KEGG" id="lpse:FGL85_08260"/>
<dbReference type="Proteomes" id="UP000321296">
    <property type="component" value="Chromosome"/>
</dbReference>
<dbReference type="EMBL" id="CP042383">
    <property type="protein sequence ID" value="QEA42490.1"/>
    <property type="molecule type" value="Genomic_DNA"/>
</dbReference>
<evidence type="ECO:0000313" key="5">
    <source>
        <dbReference type="Proteomes" id="UP001529201"/>
    </source>
</evidence>
<evidence type="ECO:0000313" key="2">
    <source>
        <dbReference type="EMBL" id="MDG9733613.1"/>
    </source>
</evidence>
<evidence type="ECO:0000313" key="3">
    <source>
        <dbReference type="EMBL" id="QEA42490.1"/>
    </source>
</evidence>
<proteinExistence type="predicted"/>
<evidence type="ECO:0000313" key="4">
    <source>
        <dbReference type="Proteomes" id="UP000321296"/>
    </source>
</evidence>
<keyword evidence="1" id="KW-1133">Transmembrane helix</keyword>
<dbReference type="GeneID" id="64344782"/>
<reference evidence="2 5" key="2">
    <citation type="submission" date="2023-02" db="EMBL/GenBank/DDBJ databases">
        <title>Antimicrobial susceptibility testing and tentative epidemiological cut-off values for Lactobacillaceae family species intended for ingestion.</title>
        <authorList>
            <person name="Noehr-Meldgaard K."/>
            <person name="Struve C."/>
            <person name="Ingmer H."/>
            <person name="Koza A."/>
            <person name="Al-Nakeeb K."/>
            <person name="Agersoe Y."/>
        </authorList>
    </citation>
    <scope>NUCLEOTIDE SEQUENCE [LARGE SCALE GENOMIC DNA]</scope>
    <source>
        <strain evidence="2 5">DSM 20193</strain>
    </source>
</reference>